<feature type="site" description="Important for substrate specificity" evidence="3">
    <location>
        <position position="177"/>
    </location>
</feature>
<dbReference type="GO" id="GO:0017061">
    <property type="term" value="F:S-methyl-5-thioadenosine phosphorylase activity"/>
    <property type="evidence" value="ECO:0007669"/>
    <property type="project" value="InterPro"/>
</dbReference>
<dbReference type="EMBL" id="MSLT01000023">
    <property type="protein sequence ID" value="OUD12357.1"/>
    <property type="molecule type" value="Genomic_DNA"/>
</dbReference>
<comment type="function">
    <text evidence="3">Catalyzes the reversible phosphorylation of S-methyl-5'-thioinosine (MTI) to hypoxanthine and 5-methylthioribose-1-phosphate. Involved in the breakdown of S-methyl-5'-thioadenosine (MTA), a major by-product of polyamine biosynthesis. Catabolism of (MTA) occurs via deamination to MTI and phosphorolysis to hypoxanthine.</text>
</comment>
<evidence type="ECO:0000259" key="4">
    <source>
        <dbReference type="Pfam" id="PF01048"/>
    </source>
</evidence>
<feature type="binding site" evidence="3">
    <location>
        <position position="196"/>
    </location>
    <ligand>
        <name>phosphate</name>
        <dbReference type="ChEBI" id="CHEBI:43474"/>
    </ligand>
</feature>
<dbReference type="GO" id="GO:0006166">
    <property type="term" value="P:purine ribonucleoside salvage"/>
    <property type="evidence" value="ECO:0007669"/>
    <property type="project" value="UniProtKB-UniRule"/>
</dbReference>
<comment type="similarity">
    <text evidence="3">Belongs to the PNP/MTAP phosphorylase family. MTAP subfamily.</text>
</comment>
<dbReference type="Proteomes" id="UP000194798">
    <property type="component" value="Unassembled WGS sequence"/>
</dbReference>
<proteinExistence type="inferred from homology"/>
<dbReference type="InterPro" id="IPR035994">
    <property type="entry name" value="Nucleoside_phosphorylase_sf"/>
</dbReference>
<dbReference type="Gene3D" id="3.40.50.1580">
    <property type="entry name" value="Nucleoside phosphorylase domain"/>
    <property type="match status" value="1"/>
</dbReference>
<dbReference type="OrthoDB" id="1523230at2"/>
<feature type="site" description="Important for substrate specificity" evidence="3">
    <location>
        <position position="232"/>
    </location>
</feature>
<feature type="binding site" evidence="3">
    <location>
        <begin position="219"/>
        <end position="221"/>
    </location>
    <ligand>
        <name>substrate</name>
    </ligand>
</feature>
<protein>
    <recommendedName>
        <fullName evidence="3">Probable S-methyl-5'-thioinosine phosphorylase</fullName>
        <ecNumber evidence="3">2.4.2.44</ecNumber>
    </recommendedName>
    <alternativeName>
        <fullName evidence="3">5'-methylthioinosine phosphorylase</fullName>
        <shortName evidence="3">MTI phosphorylase</shortName>
        <shortName evidence="3">MTIP</shortName>
    </alternativeName>
</protein>
<dbReference type="NCBIfam" id="NF006599">
    <property type="entry name" value="PRK09136.1"/>
    <property type="match status" value="1"/>
</dbReference>
<dbReference type="AlphaFoldDB" id="A0A251X5Z8"/>
<dbReference type="GO" id="GO:0005829">
    <property type="term" value="C:cytosol"/>
    <property type="evidence" value="ECO:0007669"/>
    <property type="project" value="TreeGrafter"/>
</dbReference>
<keyword evidence="6" id="KW-1185">Reference proteome</keyword>
<keyword evidence="2 3" id="KW-0808">Transferase</keyword>
<comment type="miscellaneous">
    <text evidence="3">Although this enzyme belongs to the family of MTA phosphorylases based on sequence homology, it has been shown that conserved amino acid substitutions in the substrate binding pocket convert the substrate specificity of this enzyme from 6-aminopurines to 6-oxopurines.</text>
</comment>
<comment type="caution">
    <text evidence="5">The sequence shown here is derived from an EMBL/GenBank/DDBJ whole genome shotgun (WGS) entry which is preliminary data.</text>
</comment>
<keyword evidence="1 3" id="KW-0328">Glycosyltransferase</keyword>
<feature type="binding site" evidence="3">
    <location>
        <position position="14"/>
    </location>
    <ligand>
        <name>phosphate</name>
        <dbReference type="ChEBI" id="CHEBI:43474"/>
    </ligand>
</feature>
<organism evidence="5 6">
    <name type="scientific">Thioflexithrix psekupsensis</name>
    <dbReference type="NCBI Taxonomy" id="1570016"/>
    <lineage>
        <taxon>Bacteria</taxon>
        <taxon>Pseudomonadati</taxon>
        <taxon>Pseudomonadota</taxon>
        <taxon>Gammaproteobacteria</taxon>
        <taxon>Thiotrichales</taxon>
        <taxon>Thioflexithrix</taxon>
    </lineage>
</organism>
<accession>A0A251X5Z8</accession>
<evidence type="ECO:0000256" key="2">
    <source>
        <dbReference type="ARBA" id="ARBA00022679"/>
    </source>
</evidence>
<dbReference type="SUPFAM" id="SSF53167">
    <property type="entry name" value="Purine and uridine phosphorylases"/>
    <property type="match status" value="1"/>
</dbReference>
<keyword evidence="3" id="KW-0660">Purine salvage</keyword>
<dbReference type="InterPro" id="IPR000845">
    <property type="entry name" value="Nucleoside_phosphorylase_d"/>
</dbReference>
<dbReference type="CDD" id="cd09010">
    <property type="entry name" value="MTAP_SsMTAPII_like_MTIP"/>
    <property type="match status" value="1"/>
</dbReference>
<gene>
    <name evidence="5" type="ORF">TPSD3_14695</name>
</gene>
<dbReference type="Pfam" id="PF01048">
    <property type="entry name" value="PNP_UDP_1"/>
    <property type="match status" value="1"/>
</dbReference>
<comment type="pathway">
    <text evidence="3">Purine metabolism; purine nucleoside salvage.</text>
</comment>
<dbReference type="GO" id="GO:0019509">
    <property type="term" value="P:L-methionine salvage from methylthioadenosine"/>
    <property type="evidence" value="ECO:0007669"/>
    <property type="project" value="TreeGrafter"/>
</dbReference>
<dbReference type="PANTHER" id="PTHR42679">
    <property type="entry name" value="S-METHYL-5'-THIOADENOSINE PHOSPHORYLASE"/>
    <property type="match status" value="1"/>
</dbReference>
<dbReference type="NCBIfam" id="TIGR01694">
    <property type="entry name" value="MTAP"/>
    <property type="match status" value="1"/>
</dbReference>
<evidence type="ECO:0000256" key="3">
    <source>
        <dbReference type="HAMAP-Rule" id="MF_01963"/>
    </source>
</evidence>
<name>A0A251X5Z8_9GAMM</name>
<dbReference type="RefSeq" id="WP_086489307.1">
    <property type="nucleotide sequence ID" value="NZ_MSLT01000023.1"/>
</dbReference>
<evidence type="ECO:0000313" key="6">
    <source>
        <dbReference type="Proteomes" id="UP000194798"/>
    </source>
</evidence>
<evidence type="ECO:0000313" key="5">
    <source>
        <dbReference type="EMBL" id="OUD12357.1"/>
    </source>
</evidence>
<reference evidence="5 6" key="1">
    <citation type="submission" date="2016-12" db="EMBL/GenBank/DDBJ databases">
        <title>Thioflexothrix psekupsii D3 genome sequencing and assembly.</title>
        <authorList>
            <person name="Fomenkov A."/>
            <person name="Vincze T."/>
            <person name="Grabovich M."/>
            <person name="Anton B.P."/>
            <person name="Dubinina G."/>
            <person name="Orlova M."/>
            <person name="Belousova E."/>
            <person name="Roberts R.J."/>
        </authorList>
    </citation>
    <scope>NUCLEOTIDE SEQUENCE [LARGE SCALE GENOMIC DNA]</scope>
    <source>
        <strain evidence="5">D3</strain>
    </source>
</reference>
<feature type="binding site" evidence="3">
    <location>
        <position position="195"/>
    </location>
    <ligand>
        <name>substrate</name>
    </ligand>
</feature>
<comment type="catalytic activity">
    <reaction evidence="3">
        <text>S-methyl-5'-thioinosine + phosphate = 5-(methylsulfanyl)-alpha-D-ribose 1-phosphate + hypoxanthine</text>
        <dbReference type="Rhea" id="RHEA:30643"/>
        <dbReference type="ChEBI" id="CHEBI:17368"/>
        <dbReference type="ChEBI" id="CHEBI:43474"/>
        <dbReference type="ChEBI" id="CHEBI:48595"/>
        <dbReference type="ChEBI" id="CHEBI:58533"/>
        <dbReference type="EC" id="2.4.2.44"/>
    </reaction>
</comment>
<dbReference type="InterPro" id="IPR010044">
    <property type="entry name" value="MTAP"/>
</dbReference>
<dbReference type="HAMAP" id="MF_01963">
    <property type="entry name" value="MTAP"/>
    <property type="match status" value="1"/>
</dbReference>
<comment type="caution">
    <text evidence="3">Lacks conserved residue(s) required for the propagation of feature annotation.</text>
</comment>
<dbReference type="UniPathway" id="UPA00606"/>
<evidence type="ECO:0000256" key="1">
    <source>
        <dbReference type="ARBA" id="ARBA00022676"/>
    </source>
</evidence>
<feature type="binding site" evidence="3">
    <location>
        <begin position="56"/>
        <end position="57"/>
    </location>
    <ligand>
        <name>phosphate</name>
        <dbReference type="ChEBI" id="CHEBI:43474"/>
    </ligand>
</feature>
<sequence length="262" mass="28539">MTSTQTQLAIIGGTGLTQLDGLEITHRQVLDTPYGAISAPILHGHYHGCAVAFLARHGAGHTIPPHKINYRANLWALKSLGINTIIAAAAVGGIHPQMQVGDLVIPHQLIDYTWSREHTFFSDFNSPTEQMNHLKHIDFSSPYCERLRRYLLDAAKSLPFTVHAQGVYGATQGPRLETIAEINRMERDGCDLVGMTGMPEAALARELELCYATCAVVANPAAGRGNNSEISMSDIEMALELGMSRLRALFTAVLTAGFLDFK</sequence>
<feature type="domain" description="Nucleoside phosphorylase" evidence="4">
    <location>
        <begin position="8"/>
        <end position="254"/>
    </location>
</feature>
<comment type="subunit">
    <text evidence="3">Homotrimer.</text>
</comment>
<dbReference type="EC" id="2.4.2.44" evidence="3"/>
<dbReference type="PANTHER" id="PTHR42679:SF2">
    <property type="entry name" value="S-METHYL-5'-THIOADENOSINE PHOSPHORYLASE"/>
    <property type="match status" value="1"/>
</dbReference>